<dbReference type="EMBL" id="KF017583">
    <property type="protein sequence ID" value="AGT99215.1"/>
    <property type="molecule type" value="Genomic_DNA"/>
</dbReference>
<accession>U3GQ02</accession>
<keyword evidence="2" id="KW-1185">Reference proteome</keyword>
<dbReference type="GeneID" id="16747410"/>
<dbReference type="Proteomes" id="UP000243849">
    <property type="component" value="Segment"/>
</dbReference>
<name>U3GQ02_9BETA</name>
<proteinExistence type="predicted"/>
<sequence>MEKSLTYKSMFSELSRLVYAFSNGKFYRYLLDNAGLKIRMRWPKRTCIVIGTVDSWPLCAPSYEAICNICKYTLSFSVMHVIHYTHLHINTCLIFF</sequence>
<dbReference type="RefSeq" id="YP_008492960.1">
    <property type="nucleotide sequence ID" value="NC_022233.1"/>
</dbReference>
<gene>
    <name evidence="1" type="primary">U17</name>
</gene>
<organism evidence="1 2">
    <name type="scientific">Suid betaherpesvirus 2</name>
    <dbReference type="NCBI Taxonomy" id="1608255"/>
    <lineage>
        <taxon>Viruses</taxon>
        <taxon>Duplodnaviria</taxon>
        <taxon>Heunggongvirae</taxon>
        <taxon>Peploviricota</taxon>
        <taxon>Herviviricetes</taxon>
        <taxon>Herpesvirales</taxon>
        <taxon>Orthoherpesviridae</taxon>
        <taxon>Betaherpesvirinae</taxon>
        <taxon>Roseolovirus</taxon>
        <taxon>Roseolovirus suidbeta2</taxon>
    </lineage>
</organism>
<evidence type="ECO:0000313" key="1">
    <source>
        <dbReference type="EMBL" id="AGT99215.1"/>
    </source>
</evidence>
<dbReference type="KEGG" id="vg:16747410"/>
<reference evidence="1 2" key="1">
    <citation type="submission" date="2013-05" db="EMBL/GenBank/DDBJ databases">
        <title>Genome organization and molecular characterization of porcine cytomegalovirus.</title>
        <authorList>
            <person name="Gu W."/>
            <person name="Zhou L."/>
            <person name="Ge X."/>
            <person name="Guo X."/>
            <person name="Yang H."/>
        </authorList>
    </citation>
    <scope>NUCLEOTIDE SEQUENCE [LARGE SCALE GENOMIC DNA]</scope>
    <source>
        <strain evidence="1 2">BJ09</strain>
    </source>
</reference>
<protein>
    <submittedName>
        <fullName evidence="1">IE-B</fullName>
    </submittedName>
</protein>
<evidence type="ECO:0000313" key="2">
    <source>
        <dbReference type="Proteomes" id="UP000243849"/>
    </source>
</evidence>